<proteinExistence type="predicted"/>
<keyword evidence="2" id="KW-1185">Reference proteome</keyword>
<reference evidence="1 2" key="1">
    <citation type="submission" date="2019-04" db="EMBL/GenBank/DDBJ databases">
        <title>Salmonella bacteriophage diversity and host specificity revealed by physiological characterization and whole genome sequencing.</title>
        <authorList>
            <person name="Fong K."/>
            <person name="Wang S."/>
            <person name="Delaquis P."/>
            <person name="Tremblay D."/>
            <person name="Moineau S."/>
            <person name="Levesque R."/>
            <person name="Goodridge L."/>
        </authorList>
    </citation>
    <scope>NUCLEOTIDE SEQUENCE [LARGE SCALE GENOMIC DNA]</scope>
</reference>
<accession>A0A513ZWT7</accession>
<dbReference type="GeneID" id="55615889"/>
<dbReference type="EMBL" id="MK770411">
    <property type="protein sequence ID" value="QDH45127.1"/>
    <property type="molecule type" value="Genomic_DNA"/>
</dbReference>
<organism evidence="1 2">
    <name type="scientific">Salmonella phage SE13</name>
    <dbReference type="NCBI Taxonomy" id="2575325"/>
    <lineage>
        <taxon>Viruses</taxon>
        <taxon>Duplodnaviria</taxon>
        <taxon>Heunggongvirae</taxon>
        <taxon>Uroviricota</taxon>
        <taxon>Caudoviricetes</taxon>
        <taxon>Rosemountvirus</taxon>
        <taxon>Rosemountvirus SE13</taxon>
    </lineage>
</organism>
<protein>
    <submittedName>
        <fullName evidence="1">Uncharacterized protein</fullName>
    </submittedName>
</protein>
<sequence length="96" mass="10827">MAKPKKTREATEELLATMRRIQLDPLEVMQRAITLAEREDDYKAMMDGALGVMPYMYPKLKESVVKADIDQNLTGNGVNLNITIGDQKVVDVTEEE</sequence>
<name>A0A513ZWT7_9CAUD</name>
<dbReference type="Proteomes" id="UP000317247">
    <property type="component" value="Segment"/>
</dbReference>
<dbReference type="RefSeq" id="YP_009845528.1">
    <property type="nucleotide sequence ID" value="NC_048763.1"/>
</dbReference>
<evidence type="ECO:0000313" key="1">
    <source>
        <dbReference type="EMBL" id="QDH45127.1"/>
    </source>
</evidence>
<evidence type="ECO:0000313" key="2">
    <source>
        <dbReference type="Proteomes" id="UP000317247"/>
    </source>
</evidence>
<dbReference type="KEGG" id="vg:55615889"/>